<feature type="non-terminal residue" evidence="2">
    <location>
        <position position="199"/>
    </location>
</feature>
<dbReference type="Pfam" id="PF06701">
    <property type="entry name" value="MIB_HERC2"/>
    <property type="match status" value="1"/>
</dbReference>
<dbReference type="SUPFAM" id="SSF159034">
    <property type="entry name" value="Mib/herc2 domain-like"/>
    <property type="match status" value="1"/>
</dbReference>
<dbReference type="Proteomes" id="UP000023152">
    <property type="component" value="Unassembled WGS sequence"/>
</dbReference>
<proteinExistence type="predicted"/>
<dbReference type="OrthoDB" id="6161823at2759"/>
<dbReference type="AlphaFoldDB" id="X6MXB3"/>
<evidence type="ECO:0000313" key="3">
    <source>
        <dbReference type="Proteomes" id="UP000023152"/>
    </source>
</evidence>
<name>X6MXB3_RETFI</name>
<dbReference type="EMBL" id="ASPP01015472">
    <property type="protein sequence ID" value="ETO18122.1"/>
    <property type="molecule type" value="Genomic_DNA"/>
</dbReference>
<sequence length="199" mass="23319">MFPPKNGPRAFARRFGLDEHCLPDVDMDDELTEDTMEQCRLQYSTQLTELYHMGYDDLRNMRSLIRHGGNLDKVMEEYITEIENGEVGIDIYIGDLVVRGPDWKWGDQDGKPGMKGIVRGLRQWHPKDKETHTTEVVVFWDIGLYGNYRFGYRGAYDVRVVQRWMKSQIAFAEVISLVPHVAIGDHVKRSKKHWRWGEF</sequence>
<reference evidence="2 3" key="1">
    <citation type="journal article" date="2013" name="Curr. Biol.">
        <title>The Genome of the Foraminiferan Reticulomyxa filosa.</title>
        <authorList>
            <person name="Glockner G."/>
            <person name="Hulsmann N."/>
            <person name="Schleicher M."/>
            <person name="Noegel A.A."/>
            <person name="Eichinger L."/>
            <person name="Gallinger C."/>
            <person name="Pawlowski J."/>
            <person name="Sierra R."/>
            <person name="Euteneuer U."/>
            <person name="Pillet L."/>
            <person name="Moustafa A."/>
            <person name="Platzer M."/>
            <person name="Groth M."/>
            <person name="Szafranski K."/>
            <person name="Schliwa M."/>
        </authorList>
    </citation>
    <scope>NUCLEOTIDE SEQUENCE [LARGE SCALE GENOMIC DNA]</scope>
</reference>
<dbReference type="GO" id="GO:0005737">
    <property type="term" value="C:cytoplasm"/>
    <property type="evidence" value="ECO:0007669"/>
    <property type="project" value="TreeGrafter"/>
</dbReference>
<dbReference type="GO" id="GO:0046872">
    <property type="term" value="F:metal ion binding"/>
    <property type="evidence" value="ECO:0007669"/>
    <property type="project" value="InterPro"/>
</dbReference>
<dbReference type="Gene3D" id="1.10.8.10">
    <property type="entry name" value="DNA helicase RuvA subunit, C-terminal domain"/>
    <property type="match status" value="1"/>
</dbReference>
<organism evidence="2 3">
    <name type="scientific">Reticulomyxa filosa</name>
    <dbReference type="NCBI Taxonomy" id="46433"/>
    <lineage>
        <taxon>Eukaryota</taxon>
        <taxon>Sar</taxon>
        <taxon>Rhizaria</taxon>
        <taxon>Retaria</taxon>
        <taxon>Foraminifera</taxon>
        <taxon>Monothalamids</taxon>
        <taxon>Reticulomyxidae</taxon>
        <taxon>Reticulomyxa</taxon>
    </lineage>
</organism>
<dbReference type="InterPro" id="IPR010606">
    <property type="entry name" value="Mib_Herc2"/>
</dbReference>
<dbReference type="PANTHER" id="PTHR24202">
    <property type="entry name" value="E3 UBIQUITIN-PROTEIN LIGASE MIB2"/>
    <property type="match status" value="1"/>
</dbReference>
<dbReference type="InterPro" id="IPR037252">
    <property type="entry name" value="Mib_Herc2_sf"/>
</dbReference>
<dbReference type="GO" id="GO:0016567">
    <property type="term" value="P:protein ubiquitination"/>
    <property type="evidence" value="ECO:0007669"/>
    <property type="project" value="InterPro"/>
</dbReference>
<dbReference type="Gene3D" id="2.30.30.40">
    <property type="entry name" value="SH3 Domains"/>
    <property type="match status" value="1"/>
</dbReference>
<accession>X6MXB3</accession>
<feature type="domain" description="MIB/HERC2" evidence="1">
    <location>
        <begin position="83"/>
        <end position="164"/>
    </location>
</feature>
<keyword evidence="3" id="KW-1185">Reference proteome</keyword>
<protein>
    <recommendedName>
        <fullName evidence="1">MIB/HERC2 domain-containing protein</fullName>
    </recommendedName>
</protein>
<gene>
    <name evidence="2" type="ORF">RFI_19167</name>
</gene>
<comment type="caution">
    <text evidence="2">The sequence shown here is derived from an EMBL/GenBank/DDBJ whole genome shotgun (WGS) entry which is preliminary data.</text>
</comment>
<evidence type="ECO:0000313" key="2">
    <source>
        <dbReference type="EMBL" id="ETO18122.1"/>
    </source>
</evidence>
<evidence type="ECO:0000259" key="1">
    <source>
        <dbReference type="PROSITE" id="PS51416"/>
    </source>
</evidence>
<dbReference type="PROSITE" id="PS51416">
    <property type="entry name" value="MIB_HERC2"/>
    <property type="match status" value="1"/>
</dbReference>
<dbReference type="PANTHER" id="PTHR24202:SF4">
    <property type="entry name" value="E3 UBIQUITIN-PROTEIN LIGASE MIB2-RELATED"/>
    <property type="match status" value="1"/>
</dbReference>
<dbReference type="GO" id="GO:0004842">
    <property type="term" value="F:ubiquitin-protein transferase activity"/>
    <property type="evidence" value="ECO:0007669"/>
    <property type="project" value="InterPro"/>
</dbReference>